<feature type="transmembrane region" description="Helical" evidence="1">
    <location>
        <begin position="39"/>
        <end position="59"/>
    </location>
</feature>
<dbReference type="RefSeq" id="WP_115628185.1">
    <property type="nucleotide sequence ID" value="NZ_UIGI01000001.1"/>
</dbReference>
<reference evidence="2 3" key="1">
    <citation type="submission" date="2018-06" db="EMBL/GenBank/DDBJ databases">
        <authorList>
            <consortium name="Pathogen Informatics"/>
            <person name="Doyle S."/>
        </authorList>
    </citation>
    <scope>NUCLEOTIDE SEQUENCE [LARGE SCALE GENOMIC DNA]</scope>
    <source>
        <strain evidence="2 3">NCTC12119</strain>
    </source>
</reference>
<dbReference type="AlphaFoldDB" id="A0A381C6K7"/>
<keyword evidence="1" id="KW-0472">Membrane</keyword>
<evidence type="ECO:0000313" key="3">
    <source>
        <dbReference type="Proteomes" id="UP000255528"/>
    </source>
</evidence>
<dbReference type="Pfam" id="PF16083">
    <property type="entry name" value="Phage_holin_3_3"/>
    <property type="match status" value="1"/>
</dbReference>
<keyword evidence="1" id="KW-1133">Transmembrane helix</keyword>
<evidence type="ECO:0000256" key="1">
    <source>
        <dbReference type="SAM" id="Phobius"/>
    </source>
</evidence>
<name>A0A381C6K7_9ENTR</name>
<dbReference type="InterPro" id="IPR032126">
    <property type="entry name" value="LydA_holin"/>
</dbReference>
<accession>A0A381C6K7</accession>
<organism evidence="2 3">
    <name type="scientific">Buttiauxella agrestis</name>
    <dbReference type="NCBI Taxonomy" id="82977"/>
    <lineage>
        <taxon>Bacteria</taxon>
        <taxon>Pseudomonadati</taxon>
        <taxon>Pseudomonadota</taxon>
        <taxon>Gammaproteobacteria</taxon>
        <taxon>Enterobacterales</taxon>
        <taxon>Enterobacteriaceae</taxon>
        <taxon>Buttiauxella</taxon>
    </lineage>
</organism>
<keyword evidence="1" id="KW-0812">Transmembrane</keyword>
<evidence type="ECO:0008006" key="4">
    <source>
        <dbReference type="Google" id="ProtNLM"/>
    </source>
</evidence>
<dbReference type="EMBL" id="UIGI01000001">
    <property type="protein sequence ID" value="SUW63462.1"/>
    <property type="molecule type" value="Genomic_DNA"/>
</dbReference>
<evidence type="ECO:0000313" key="2">
    <source>
        <dbReference type="EMBL" id="SUW63462.1"/>
    </source>
</evidence>
<proteinExistence type="predicted"/>
<sequence length="108" mass="11546">MRMPGNNPDLFALLLAFLMTLLGAMAGYAYRVINGARFSWVMLALQLIVSLFAGALMMLTAMHYLWPVEITGAICGMAGWSGSTLIKALEARFLNKAGGSNAGTQVDS</sequence>
<protein>
    <recommendedName>
        <fullName evidence="4">Holin</fullName>
    </recommendedName>
</protein>
<dbReference type="Proteomes" id="UP000255528">
    <property type="component" value="Unassembled WGS sequence"/>
</dbReference>
<gene>
    <name evidence="2" type="ORF">NCTC12119_01952</name>
</gene>